<dbReference type="Proteomes" id="UP000780801">
    <property type="component" value="Unassembled WGS sequence"/>
</dbReference>
<dbReference type="AlphaFoldDB" id="A0A9P6FZX4"/>
<gene>
    <name evidence="2" type="ORF">BGW38_004822</name>
</gene>
<feature type="compositionally biased region" description="Low complexity" evidence="1">
    <location>
        <begin position="860"/>
        <end position="869"/>
    </location>
</feature>
<feature type="compositionally biased region" description="Acidic residues" evidence="1">
    <location>
        <begin position="996"/>
        <end position="1012"/>
    </location>
</feature>
<feature type="compositionally biased region" description="Low complexity" evidence="1">
    <location>
        <begin position="83"/>
        <end position="92"/>
    </location>
</feature>
<protein>
    <submittedName>
        <fullName evidence="2">Uncharacterized protein</fullName>
    </submittedName>
</protein>
<dbReference type="OrthoDB" id="2418284at2759"/>
<feature type="compositionally biased region" description="Acidic residues" evidence="1">
    <location>
        <begin position="294"/>
        <end position="312"/>
    </location>
</feature>
<feature type="region of interest" description="Disordered" evidence="1">
    <location>
        <begin position="15"/>
        <end position="275"/>
    </location>
</feature>
<name>A0A9P6FZX4_9FUNG</name>
<feature type="region of interest" description="Disordered" evidence="1">
    <location>
        <begin position="468"/>
        <end position="493"/>
    </location>
</feature>
<feature type="non-terminal residue" evidence="2">
    <location>
        <position position="1053"/>
    </location>
</feature>
<feature type="region of interest" description="Disordered" evidence="1">
    <location>
        <begin position="747"/>
        <end position="795"/>
    </location>
</feature>
<feature type="compositionally biased region" description="Acidic residues" evidence="1">
    <location>
        <begin position="384"/>
        <end position="404"/>
    </location>
</feature>
<feature type="compositionally biased region" description="Polar residues" evidence="1">
    <location>
        <begin position="217"/>
        <end position="227"/>
    </location>
</feature>
<feature type="compositionally biased region" description="Acidic residues" evidence="1">
    <location>
        <begin position="882"/>
        <end position="929"/>
    </location>
</feature>
<organism evidence="2 3">
    <name type="scientific">Lunasporangiospora selenospora</name>
    <dbReference type="NCBI Taxonomy" id="979761"/>
    <lineage>
        <taxon>Eukaryota</taxon>
        <taxon>Fungi</taxon>
        <taxon>Fungi incertae sedis</taxon>
        <taxon>Mucoromycota</taxon>
        <taxon>Mortierellomycotina</taxon>
        <taxon>Mortierellomycetes</taxon>
        <taxon>Mortierellales</taxon>
        <taxon>Mortierellaceae</taxon>
        <taxon>Lunasporangiospora</taxon>
    </lineage>
</organism>
<feature type="compositionally biased region" description="Polar residues" evidence="1">
    <location>
        <begin position="315"/>
        <end position="324"/>
    </location>
</feature>
<reference evidence="2" key="1">
    <citation type="journal article" date="2020" name="Fungal Divers.">
        <title>Resolving the Mortierellaceae phylogeny through synthesis of multi-gene phylogenetics and phylogenomics.</title>
        <authorList>
            <person name="Vandepol N."/>
            <person name="Liber J."/>
            <person name="Desiro A."/>
            <person name="Na H."/>
            <person name="Kennedy M."/>
            <person name="Barry K."/>
            <person name="Grigoriev I.V."/>
            <person name="Miller A.N."/>
            <person name="O'Donnell K."/>
            <person name="Stajich J.E."/>
            <person name="Bonito G."/>
        </authorList>
    </citation>
    <scope>NUCLEOTIDE SEQUENCE</scope>
    <source>
        <strain evidence="2">KOD1015</strain>
    </source>
</reference>
<proteinExistence type="predicted"/>
<feature type="compositionally biased region" description="Low complexity" evidence="1">
    <location>
        <begin position="708"/>
        <end position="723"/>
    </location>
</feature>
<feature type="compositionally biased region" description="Acidic residues" evidence="1">
    <location>
        <begin position="43"/>
        <end position="60"/>
    </location>
</feature>
<feature type="compositionally biased region" description="Basic and acidic residues" evidence="1">
    <location>
        <begin position="694"/>
        <end position="707"/>
    </location>
</feature>
<feature type="compositionally biased region" description="Acidic residues" evidence="1">
    <location>
        <begin position="331"/>
        <end position="341"/>
    </location>
</feature>
<keyword evidence="3" id="KW-1185">Reference proteome</keyword>
<feature type="compositionally biased region" description="Polar residues" evidence="1">
    <location>
        <begin position="136"/>
        <end position="146"/>
    </location>
</feature>
<evidence type="ECO:0000313" key="2">
    <source>
        <dbReference type="EMBL" id="KAF9584880.1"/>
    </source>
</evidence>
<feature type="compositionally biased region" description="Polar residues" evidence="1">
    <location>
        <begin position="415"/>
        <end position="424"/>
    </location>
</feature>
<feature type="region of interest" description="Disordered" evidence="1">
    <location>
        <begin position="287"/>
        <end position="453"/>
    </location>
</feature>
<feature type="compositionally biased region" description="Low complexity" evidence="1">
    <location>
        <begin position="982"/>
        <end position="995"/>
    </location>
</feature>
<comment type="caution">
    <text evidence="2">The sequence shown here is derived from an EMBL/GenBank/DDBJ whole genome shotgun (WGS) entry which is preliminary data.</text>
</comment>
<accession>A0A9P6FZX4</accession>
<feature type="compositionally biased region" description="Polar residues" evidence="1">
    <location>
        <begin position="870"/>
        <end position="881"/>
    </location>
</feature>
<feature type="compositionally biased region" description="Polar residues" evidence="1">
    <location>
        <begin position="93"/>
        <end position="103"/>
    </location>
</feature>
<feature type="compositionally biased region" description="Basic and acidic residues" evidence="1">
    <location>
        <begin position="111"/>
        <end position="122"/>
    </location>
</feature>
<feature type="compositionally biased region" description="Acidic residues" evidence="1">
    <location>
        <begin position="684"/>
        <end position="693"/>
    </location>
</feature>
<feature type="compositionally biased region" description="Basic and acidic residues" evidence="1">
    <location>
        <begin position="205"/>
        <end position="215"/>
    </location>
</feature>
<feature type="compositionally biased region" description="Basic and acidic residues" evidence="1">
    <location>
        <begin position="175"/>
        <end position="193"/>
    </location>
</feature>
<dbReference type="EMBL" id="JAABOA010000307">
    <property type="protein sequence ID" value="KAF9584880.1"/>
    <property type="molecule type" value="Genomic_DNA"/>
</dbReference>
<feature type="compositionally biased region" description="Basic and acidic residues" evidence="1">
    <location>
        <begin position="647"/>
        <end position="677"/>
    </location>
</feature>
<feature type="compositionally biased region" description="Basic and acidic residues" evidence="1">
    <location>
        <begin position="426"/>
        <end position="440"/>
    </location>
</feature>
<feature type="region of interest" description="Disordered" evidence="1">
    <location>
        <begin position="860"/>
        <end position="1053"/>
    </location>
</feature>
<feature type="region of interest" description="Disordered" evidence="1">
    <location>
        <begin position="647"/>
        <end position="733"/>
    </location>
</feature>
<evidence type="ECO:0000256" key="1">
    <source>
        <dbReference type="SAM" id="MobiDB-lite"/>
    </source>
</evidence>
<sequence length="1053" mass="115720">TPSLRKRLSRFLIPWASDDEKAADVASAEDNSDPKEPLQTEASTEEDEAMLEDHADENEATFENQGEDNIAAPDKHAEDDETTPATAANDENSQITLVVSSQDAAAEDEDSPKHNEGLKKASDTLVQEQEPRPSLESINSMASNQELDAATQPRRSTRRSKKPIATQPATRRSTRLRERDHSVSSEEGDRERQSSSPEPEATPIEESKEQGKESDVEASQESATTPQPKARRGRSQTKRGTSAELQVLELESASEHPVEMSPPLSDTTRSSVAEEVETVEISITTFSETFLGAAEEEEEENNERAYEDEDDDLTFHSTVESQLGESRHDDDEISQDETADVEEAKYYTTDEESDAEKFYPSATPDDAESPVGDQVAQDKAEDNIAVDDTEEEQEASMENDEETAQETKAEVEIQIQPTEPQDNVQSEDRLDTEVEVEKALESSPSPPAAESISESVLGTEAFEFSPMQSRQHTPAIEGASQPSKADKAIDDAGPVPATRKEALDAFLALKSPGALSNHELDNIRLLARFFECMIGRYLTPYQAKTCCELIEEVTRPLPAPKTQDQSVQHTPPQVVKFVQPARVIHDSVGDSYHEREEAILKSWEEHPIEEHLELKKYKDVEFDDLPNYLKARRIMYWGGPEPRELRNLRETERRRKAKKANDKKFGRLPYPRKESVPLKHAMSTDDEEEEEDMTLERHKVAKLDHASDAPSSAVSTPAPAVAEKAAEESQPVSQVAKRLMSIVDSVVDDESPSLTKSKGAESPQPRAPAAPQEMASAFGPSKVESAPKFTFSTPLPTEPTSSIFAKVAAPQDDSITSIFDPTTPSFNFAAPASILPNNLIKGPPLSAAAIPAMGLAALAASSKLQAGSSPSQTSALSPQESGDTDDAADQDEIILDSQDEQSEDYQDEDEDGFYQEGEDDGYTQEEDNVDSLGENDTGSQDGHGEDVYESEGSYNTDNGPRGFFSAAGRRRFDEDDELDATEGSSQPSVSVSVSEDVNDDEGSEDYPQEEEGEDRRDLSKFRISPPVYQQSVGGWDEEYGIVSPMPSPKLSDF</sequence>
<evidence type="ECO:0000313" key="3">
    <source>
        <dbReference type="Proteomes" id="UP000780801"/>
    </source>
</evidence>